<keyword evidence="6" id="KW-0449">Lipoprotein</keyword>
<evidence type="ECO:0000256" key="2">
    <source>
        <dbReference type="ARBA" id="ARBA00008973"/>
    </source>
</evidence>
<evidence type="ECO:0000256" key="4">
    <source>
        <dbReference type="ARBA" id="ARBA00023136"/>
    </source>
</evidence>
<dbReference type="PROSITE" id="PS51257">
    <property type="entry name" value="PROKAR_LIPOPROTEIN"/>
    <property type="match status" value="1"/>
</dbReference>
<proteinExistence type="inferred from homology"/>
<evidence type="ECO:0000256" key="5">
    <source>
        <dbReference type="ARBA" id="ARBA00023139"/>
    </source>
</evidence>
<keyword evidence="9" id="KW-1185">Reference proteome</keyword>
<dbReference type="AlphaFoldDB" id="A0A7H2BKN4"/>
<dbReference type="KEGG" id="rama:IDM48_01960"/>
<dbReference type="Proteomes" id="UP000516421">
    <property type="component" value="Chromosome"/>
</dbReference>
<evidence type="ECO:0000256" key="6">
    <source>
        <dbReference type="ARBA" id="ARBA00023288"/>
    </source>
</evidence>
<dbReference type="SUPFAM" id="SSF53850">
    <property type="entry name" value="Periplasmic binding protein-like II"/>
    <property type="match status" value="1"/>
</dbReference>
<sequence length="287" mass="31359">MKKFVATLALVPLAFGLAACGSSDSASGDSETVKIGIVGRDPVNDKLKEVAEKDGIDIEYQEFTDYSQPNPALKSGDIDMNWFQHIAYLSDYNVNADDNLNIVGPTVIYPMALFSKKHDSLDQIPQGGEIAIPNDTVNEARALQLLEANKLVTFKSDTDRPTIDDVDTDKSKVKVTAVDATQTVVSMESVDGSVINNDFLKDAGLNPKDALAQDDPSNDYAKPYVNLFVSQDEDKDNETYKKVVELFHSSEVQEVVQEETAGTAVEVKTDVSELRSTLADAEESLRK</sequence>
<feature type="signal peptide" evidence="7">
    <location>
        <begin position="1"/>
        <end position="18"/>
    </location>
</feature>
<comment type="subcellular location">
    <subcellularLocation>
        <location evidence="1">Membrane</location>
        <topology evidence="1">Lipid-anchor</topology>
    </subcellularLocation>
</comment>
<dbReference type="PANTHER" id="PTHR30429:SF3">
    <property type="entry name" value="LIPOPROTEIN"/>
    <property type="match status" value="1"/>
</dbReference>
<keyword evidence="5" id="KW-0564">Palmitate</keyword>
<evidence type="ECO:0000256" key="3">
    <source>
        <dbReference type="ARBA" id="ARBA00022729"/>
    </source>
</evidence>
<dbReference type="Pfam" id="PF03180">
    <property type="entry name" value="Lipoprotein_9"/>
    <property type="match status" value="1"/>
</dbReference>
<evidence type="ECO:0000313" key="9">
    <source>
        <dbReference type="Proteomes" id="UP000516421"/>
    </source>
</evidence>
<evidence type="ECO:0000256" key="7">
    <source>
        <dbReference type="SAM" id="SignalP"/>
    </source>
</evidence>
<protein>
    <submittedName>
        <fullName evidence="8">Methionine-binding protein</fullName>
    </submittedName>
</protein>
<dbReference type="InterPro" id="IPR004872">
    <property type="entry name" value="Lipoprotein_NlpA"/>
</dbReference>
<dbReference type="RefSeq" id="WP_145173847.1">
    <property type="nucleotide sequence ID" value="NZ_BAAAHX010000011.1"/>
</dbReference>
<reference evidence="8 9" key="1">
    <citation type="submission" date="2020-09" db="EMBL/GenBank/DDBJ databases">
        <title>Investigation of environmental microbe.</title>
        <authorList>
            <person name="Ou Y."/>
            <person name="Kang Q."/>
        </authorList>
    </citation>
    <scope>NUCLEOTIDE SEQUENCE [LARGE SCALE GENOMIC DNA]</scope>
    <source>
        <strain evidence="8 9">KJZ-9</strain>
    </source>
</reference>
<name>A0A7H2BKN4_9MICC</name>
<comment type="similarity">
    <text evidence="2">Belongs to the NlpA lipoprotein family.</text>
</comment>
<feature type="chain" id="PRO_5039715941" evidence="7">
    <location>
        <begin position="19"/>
        <end position="287"/>
    </location>
</feature>
<evidence type="ECO:0000256" key="1">
    <source>
        <dbReference type="ARBA" id="ARBA00004635"/>
    </source>
</evidence>
<dbReference type="Gene3D" id="3.40.190.10">
    <property type="entry name" value="Periplasmic binding protein-like II"/>
    <property type="match status" value="2"/>
</dbReference>
<gene>
    <name evidence="8" type="ORF">IDM48_01960</name>
</gene>
<dbReference type="PANTHER" id="PTHR30429">
    <property type="entry name" value="D-METHIONINE-BINDING LIPOPROTEIN METQ"/>
    <property type="match status" value="1"/>
</dbReference>
<organism evidence="8 9">
    <name type="scientific">Rothia amarae</name>
    <dbReference type="NCBI Taxonomy" id="169480"/>
    <lineage>
        <taxon>Bacteria</taxon>
        <taxon>Bacillati</taxon>
        <taxon>Actinomycetota</taxon>
        <taxon>Actinomycetes</taxon>
        <taxon>Micrococcales</taxon>
        <taxon>Micrococcaceae</taxon>
        <taxon>Rothia</taxon>
    </lineage>
</organism>
<evidence type="ECO:0000313" key="8">
    <source>
        <dbReference type="EMBL" id="QNV40230.1"/>
    </source>
</evidence>
<keyword evidence="3 7" id="KW-0732">Signal</keyword>
<accession>A0A7H2BKN4</accession>
<dbReference type="EMBL" id="CP061538">
    <property type="protein sequence ID" value="QNV40230.1"/>
    <property type="molecule type" value="Genomic_DNA"/>
</dbReference>
<keyword evidence="4" id="KW-0472">Membrane</keyword>
<dbReference type="GO" id="GO:0016020">
    <property type="term" value="C:membrane"/>
    <property type="evidence" value="ECO:0007669"/>
    <property type="project" value="UniProtKB-SubCell"/>
</dbReference>